<sequence length="63" mass="6644">MTWLDLATVKTTPTDPGIQRRIRSFITFDRAAAGMQPKSSARGVVVGGGPSRALPMCAPATEV</sequence>
<comment type="caution">
    <text evidence="1">The sequence shown here is derived from an EMBL/GenBank/DDBJ whole genome shotgun (WGS) entry which is preliminary data.</text>
</comment>
<reference evidence="1 2" key="1">
    <citation type="submission" date="2021-01" db="EMBL/GenBank/DDBJ databases">
        <title>Whole genome shotgun sequence of Actinoplanes durhamensis NBRC 14914.</title>
        <authorList>
            <person name="Komaki H."/>
            <person name="Tamura T."/>
        </authorList>
    </citation>
    <scope>NUCLEOTIDE SEQUENCE [LARGE SCALE GENOMIC DNA]</scope>
    <source>
        <strain evidence="1 2">NBRC 14914</strain>
    </source>
</reference>
<evidence type="ECO:0000313" key="2">
    <source>
        <dbReference type="Proteomes" id="UP000637628"/>
    </source>
</evidence>
<keyword evidence="2" id="KW-1185">Reference proteome</keyword>
<proteinExistence type="predicted"/>
<protein>
    <submittedName>
        <fullName evidence="1">Uncharacterized protein</fullName>
    </submittedName>
</protein>
<dbReference type="EMBL" id="BOML01000056">
    <property type="protein sequence ID" value="GIE05352.1"/>
    <property type="molecule type" value="Genomic_DNA"/>
</dbReference>
<accession>A0ABQ3Z690</accession>
<organism evidence="1 2">
    <name type="scientific">Paractinoplanes durhamensis</name>
    <dbReference type="NCBI Taxonomy" id="113563"/>
    <lineage>
        <taxon>Bacteria</taxon>
        <taxon>Bacillati</taxon>
        <taxon>Actinomycetota</taxon>
        <taxon>Actinomycetes</taxon>
        <taxon>Micromonosporales</taxon>
        <taxon>Micromonosporaceae</taxon>
        <taxon>Paractinoplanes</taxon>
    </lineage>
</organism>
<gene>
    <name evidence="1" type="ORF">Adu01nite_67020</name>
</gene>
<evidence type="ECO:0000313" key="1">
    <source>
        <dbReference type="EMBL" id="GIE05352.1"/>
    </source>
</evidence>
<name>A0ABQ3Z690_9ACTN</name>
<dbReference type="Proteomes" id="UP000637628">
    <property type="component" value="Unassembled WGS sequence"/>
</dbReference>